<dbReference type="InterPro" id="IPR051791">
    <property type="entry name" value="Pra-immunoreactive"/>
</dbReference>
<keyword evidence="4 6" id="KW-1133">Transmembrane helix</keyword>
<comment type="subcellular location">
    <subcellularLocation>
        <location evidence="1">Cell membrane</location>
        <topology evidence="1">Multi-pass membrane protein</topology>
    </subcellularLocation>
</comment>
<feature type="transmembrane region" description="Helical" evidence="6">
    <location>
        <begin position="20"/>
        <end position="41"/>
    </location>
</feature>
<keyword evidence="2" id="KW-1003">Cell membrane</keyword>
<dbReference type="Proteomes" id="UP001238603">
    <property type="component" value="Unassembled WGS sequence"/>
</dbReference>
<comment type="caution">
    <text evidence="8">The sequence shown here is derived from an EMBL/GenBank/DDBJ whole genome shotgun (WGS) entry which is preliminary data.</text>
</comment>
<feature type="transmembrane region" description="Helical" evidence="6">
    <location>
        <begin position="172"/>
        <end position="194"/>
    </location>
</feature>
<organism evidence="8 9">
    <name type="scientific">Roseateles subflavus</name>
    <dbReference type="NCBI Taxonomy" id="3053353"/>
    <lineage>
        <taxon>Bacteria</taxon>
        <taxon>Pseudomonadati</taxon>
        <taxon>Pseudomonadota</taxon>
        <taxon>Betaproteobacteria</taxon>
        <taxon>Burkholderiales</taxon>
        <taxon>Sphaerotilaceae</taxon>
        <taxon>Roseateles</taxon>
    </lineage>
</organism>
<dbReference type="InterPro" id="IPR010432">
    <property type="entry name" value="RDD"/>
</dbReference>
<dbReference type="PANTHER" id="PTHR36115:SF10">
    <property type="entry name" value="RDD DOMAIN-CONTAINING PROTEIN"/>
    <property type="match status" value="1"/>
</dbReference>
<sequence>MDPRFKPRPKLWPATLPVRVQAFCIDAALLVMLGAPLLWVSQHRLVSRLDDFSPVSLFVNWLLPALYFIGFWTWQGASFGMLFSGIRVVDFYTGEKPTLKQTALRWIGAVVSLLPLGLGLWWAAADARGQSWHDRLAGTQVVWRRARVEGEPEEMGYLQRHWLGEQSLVQSFWINNLLLSTPMAMLITGLMSWIGAKGEHLQAGAIAVMLGWPLMLALHTWCVVGAWRSAGRYLDRNGSALWGYGARLLMGLGMLQIAASLLVGFLPQLGEYWQMARGIDPIGRTEFHVAEDGSTVRLEGPIGMGDATRLDAILKAQPQLQRFELQSPGGRVYEAERMAEMIAGRSGASTTVVEHCESACTILFLAAPKRQLMPDARLGFHRASTGTYNPVFEELANKELEKTYRNLNLPEHFITRTLKTPSRSMWYPTMDELISHALIPEPPKTLDIFLPMGTDSPVRAYVEALNANPAWYALEGRTTGSIEQAAQRMQAARQAGLPDDAVQTAGYMVVAEQMATMIHELRPVQRHKLVQQVEAELKAAKAQSPEACQGLLAGQLILRRLLPLELQVGSSSWLQEAVNAPKERRASNQPTAVELEVVRRSLGGLAPGMLAHWWGPQPGAAAAPRCDQVLQLLRQSGALRTPQRELAERLMFQVPG</sequence>
<evidence type="ECO:0000313" key="9">
    <source>
        <dbReference type="Proteomes" id="UP001238603"/>
    </source>
</evidence>
<feature type="transmembrane region" description="Helical" evidence="6">
    <location>
        <begin position="248"/>
        <end position="267"/>
    </location>
</feature>
<feature type="transmembrane region" description="Helical" evidence="6">
    <location>
        <begin position="103"/>
        <end position="124"/>
    </location>
</feature>
<evidence type="ECO:0000259" key="7">
    <source>
        <dbReference type="Pfam" id="PF06271"/>
    </source>
</evidence>
<dbReference type="Gene3D" id="3.90.226.10">
    <property type="entry name" value="2-enoyl-CoA Hydratase, Chain A, domain 1"/>
    <property type="match status" value="1"/>
</dbReference>
<keyword evidence="9" id="KW-1185">Reference proteome</keyword>
<evidence type="ECO:0000256" key="4">
    <source>
        <dbReference type="ARBA" id="ARBA00022989"/>
    </source>
</evidence>
<dbReference type="InterPro" id="IPR029045">
    <property type="entry name" value="ClpP/crotonase-like_dom_sf"/>
</dbReference>
<evidence type="ECO:0000256" key="6">
    <source>
        <dbReference type="SAM" id="Phobius"/>
    </source>
</evidence>
<dbReference type="RefSeq" id="WP_285980435.1">
    <property type="nucleotide sequence ID" value="NZ_JASVDS010000001.1"/>
</dbReference>
<dbReference type="SUPFAM" id="SSF52096">
    <property type="entry name" value="ClpP/crotonase"/>
    <property type="match status" value="1"/>
</dbReference>
<reference evidence="8 9" key="1">
    <citation type="submission" date="2023-06" db="EMBL/GenBank/DDBJ databases">
        <title>Pelomonas sp. APW6 16S ribosomal RNA gene genome sequencing and assembly.</title>
        <authorList>
            <person name="Woo H."/>
        </authorList>
    </citation>
    <scope>NUCLEOTIDE SEQUENCE [LARGE SCALE GENOMIC DNA]</scope>
    <source>
        <strain evidence="8 9">APW6</strain>
    </source>
</reference>
<evidence type="ECO:0000256" key="5">
    <source>
        <dbReference type="ARBA" id="ARBA00023136"/>
    </source>
</evidence>
<accession>A0ABT7LCX5</accession>
<evidence type="ECO:0000256" key="2">
    <source>
        <dbReference type="ARBA" id="ARBA00022475"/>
    </source>
</evidence>
<feature type="domain" description="RDD" evidence="7">
    <location>
        <begin position="14"/>
        <end position="138"/>
    </location>
</feature>
<evidence type="ECO:0000256" key="1">
    <source>
        <dbReference type="ARBA" id="ARBA00004651"/>
    </source>
</evidence>
<dbReference type="Pfam" id="PF06271">
    <property type="entry name" value="RDD"/>
    <property type="match status" value="1"/>
</dbReference>
<proteinExistence type="predicted"/>
<keyword evidence="5 6" id="KW-0472">Membrane</keyword>
<evidence type="ECO:0000256" key="3">
    <source>
        <dbReference type="ARBA" id="ARBA00022692"/>
    </source>
</evidence>
<evidence type="ECO:0000313" key="8">
    <source>
        <dbReference type="EMBL" id="MDL5030294.1"/>
    </source>
</evidence>
<name>A0ABT7LCX5_9BURK</name>
<protein>
    <submittedName>
        <fullName evidence="8">RDD family protein</fullName>
    </submittedName>
</protein>
<feature type="transmembrane region" description="Helical" evidence="6">
    <location>
        <begin position="61"/>
        <end position="83"/>
    </location>
</feature>
<feature type="transmembrane region" description="Helical" evidence="6">
    <location>
        <begin position="206"/>
        <end position="228"/>
    </location>
</feature>
<keyword evidence="3 6" id="KW-0812">Transmembrane</keyword>
<dbReference type="PANTHER" id="PTHR36115">
    <property type="entry name" value="PROLINE-RICH ANTIGEN HOMOLOG-RELATED"/>
    <property type="match status" value="1"/>
</dbReference>
<dbReference type="EMBL" id="JASVDS010000001">
    <property type="protein sequence ID" value="MDL5030294.1"/>
    <property type="molecule type" value="Genomic_DNA"/>
</dbReference>
<gene>
    <name evidence="8" type="ORF">QRD43_00135</name>
</gene>